<organism evidence="1 2">
    <name type="scientific">Brevibacillus laterosporus</name>
    <name type="common">Bacillus laterosporus</name>
    <dbReference type="NCBI Taxonomy" id="1465"/>
    <lineage>
        <taxon>Bacteria</taxon>
        <taxon>Bacillati</taxon>
        <taxon>Bacillota</taxon>
        <taxon>Bacilli</taxon>
        <taxon>Bacillales</taxon>
        <taxon>Paenibacillaceae</taxon>
        <taxon>Brevibacillus</taxon>
    </lineage>
</organism>
<sequence length="66" mass="7309">MILTKPKSLSMIEQERIDADMPIVTLGQEIAKTKIELSQKDALFQSLGEELAILRLDIIQLKGGGQ</sequence>
<name>A0A502IWF9_BRELA</name>
<gene>
    <name evidence="1" type="ORF">EEL30_16715</name>
</gene>
<dbReference type="AlphaFoldDB" id="A0A502IWF9"/>
<proteinExistence type="predicted"/>
<evidence type="ECO:0000313" key="2">
    <source>
        <dbReference type="Proteomes" id="UP000319432"/>
    </source>
</evidence>
<protein>
    <submittedName>
        <fullName evidence="1">Uncharacterized protein</fullName>
    </submittedName>
</protein>
<dbReference type="EMBL" id="CP033464">
    <property type="protein sequence ID" value="QDX93789.1"/>
    <property type="molecule type" value="Genomic_DNA"/>
</dbReference>
<reference evidence="1 2" key="1">
    <citation type="submission" date="2018-11" db="EMBL/GenBank/DDBJ databases">
        <title>Phylogenetic determinants of toxin gene distribution in genomes of Brevibacillus laterosporus.</title>
        <authorList>
            <person name="Glare T.R."/>
            <person name="Durrant A."/>
            <person name="Berry C."/>
            <person name="Palma L."/>
            <person name="Ormskirk M."/>
            <person name="Cox M.O."/>
        </authorList>
    </citation>
    <scope>NUCLEOTIDE SEQUENCE [LARGE SCALE GENOMIC DNA]</scope>
    <source>
        <strain evidence="1 2">1821L</strain>
    </source>
</reference>
<keyword evidence="2" id="KW-1185">Reference proteome</keyword>
<dbReference type="OrthoDB" id="2680544at2"/>
<evidence type="ECO:0000313" key="1">
    <source>
        <dbReference type="EMBL" id="QDX93789.1"/>
    </source>
</evidence>
<dbReference type="Proteomes" id="UP000319432">
    <property type="component" value="Chromosome"/>
</dbReference>
<accession>A0A502IWF9</accession>